<evidence type="ECO:0000313" key="1">
    <source>
        <dbReference type="EMBL" id="WBO86861.1"/>
    </source>
</evidence>
<protein>
    <recommendedName>
        <fullName evidence="3">VOC domain-containing protein</fullName>
    </recommendedName>
</protein>
<gene>
    <name evidence="1" type="ORF">O9Z63_20475</name>
</gene>
<evidence type="ECO:0000313" key="2">
    <source>
        <dbReference type="Proteomes" id="UP001211872"/>
    </source>
</evidence>
<dbReference type="EMBL" id="CP115397">
    <property type="protein sequence ID" value="WBO86861.1"/>
    <property type="molecule type" value="Genomic_DNA"/>
</dbReference>
<accession>A0ABY7PVC8</accession>
<evidence type="ECO:0008006" key="3">
    <source>
        <dbReference type="Google" id="ProtNLM"/>
    </source>
</evidence>
<name>A0ABY7PVC8_9BACT</name>
<reference evidence="1 2" key="1">
    <citation type="journal article" date="2011" name="Int. J. Syst. Evol. Microbiol.">
        <title>Hymenobacter yonginensis sp. nov., isolated from a mesotrophic artificial lake.</title>
        <authorList>
            <person name="Joung Y."/>
            <person name="Cho S.H."/>
            <person name="Kim H."/>
            <person name="Kim S.B."/>
            <person name="Joh K."/>
        </authorList>
    </citation>
    <scope>NUCLEOTIDE SEQUENCE [LARGE SCALE GENOMIC DNA]</scope>
    <source>
        <strain evidence="1 2">KCTC 22745</strain>
    </source>
</reference>
<dbReference type="RefSeq" id="WP_270129567.1">
    <property type="nucleotide sequence ID" value="NZ_CP115397.1"/>
</dbReference>
<dbReference type="Proteomes" id="UP001211872">
    <property type="component" value="Plasmid unnamed2"/>
</dbReference>
<organism evidence="1 2">
    <name type="scientific">Hymenobacter yonginensis</name>
    <dbReference type="NCBI Taxonomy" id="748197"/>
    <lineage>
        <taxon>Bacteria</taxon>
        <taxon>Pseudomonadati</taxon>
        <taxon>Bacteroidota</taxon>
        <taxon>Cytophagia</taxon>
        <taxon>Cytophagales</taxon>
        <taxon>Hymenobacteraceae</taxon>
        <taxon>Hymenobacter</taxon>
    </lineage>
</organism>
<dbReference type="SUPFAM" id="SSF54593">
    <property type="entry name" value="Glyoxalase/Bleomycin resistance protein/Dihydroxybiphenyl dioxygenase"/>
    <property type="match status" value="1"/>
</dbReference>
<proteinExistence type="predicted"/>
<keyword evidence="2" id="KW-1185">Reference proteome</keyword>
<sequence>MEPVQHVLADNIAMANRWYTSLFDFSPTEKPYGLRYQLDGESFVLSPSGNISPFGLRLPFMEQARQRLARLMTDPGDVLGINHGYEEGKTATLRDPFSNMLMILDLANQ</sequence>
<keyword evidence="1" id="KW-0614">Plasmid</keyword>
<dbReference type="InterPro" id="IPR029068">
    <property type="entry name" value="Glyas_Bleomycin-R_OHBP_Dase"/>
</dbReference>
<geneLocation type="plasmid" evidence="1 2">
    <name>unnamed2</name>
</geneLocation>